<evidence type="ECO:0000313" key="1">
    <source>
        <dbReference type="EMBL" id="OTI63233.1"/>
    </source>
</evidence>
<organism evidence="1 2">
    <name type="scientific">Pseudomonas aeruginosa</name>
    <dbReference type="NCBI Taxonomy" id="287"/>
    <lineage>
        <taxon>Bacteria</taxon>
        <taxon>Pseudomonadati</taxon>
        <taxon>Pseudomonadota</taxon>
        <taxon>Gammaproteobacteria</taxon>
        <taxon>Pseudomonadales</taxon>
        <taxon>Pseudomonadaceae</taxon>
        <taxon>Pseudomonas</taxon>
    </lineage>
</organism>
<comment type="caution">
    <text evidence="1">The sequence shown here is derived from an EMBL/GenBank/DDBJ whole genome shotgun (WGS) entry which is preliminary data.</text>
</comment>
<reference evidence="2" key="1">
    <citation type="submission" date="2017-05" db="EMBL/GenBank/DDBJ databases">
        <authorList>
            <person name="Giani T."/>
            <person name="Arena F."/>
            <person name="Pollini S."/>
            <person name="Di Pilato V."/>
            <person name="D'Andrea M.M."/>
            <person name="Henrici De Angelis L."/>
            <person name="Bassetti M."/>
            <person name="Rossolini G.M."/>
        </authorList>
    </citation>
    <scope>NUCLEOTIDE SEQUENCE [LARGE SCALE GENOMIC DNA]</scope>
    <source>
        <strain evidence="2">S567_C10_BS</strain>
    </source>
</reference>
<sequence>MDINAQLDAAGLQVVSGNMRLQAALSAGIAVEATDDQGNHFRISLQGAQVSVEKLEKPSSQGLASVLVRSIQGGTNATEVPQIPVSSLTPCPASARLNTFSFRAEGENDVVQFLAAAEAHGLTVQGNGTVRPDADGLPDVDVEIQTSATLEQLQDVLRNLEDSHVMLQTLRQLPLDINSLERDYDLH</sequence>
<dbReference type="EMBL" id="NFFZ01000004">
    <property type="protein sequence ID" value="OTI63233.1"/>
    <property type="molecule type" value="Genomic_DNA"/>
</dbReference>
<dbReference type="RefSeq" id="WP_141678421.1">
    <property type="nucleotide sequence ID" value="NZ_NFFZ01000004.1"/>
</dbReference>
<protein>
    <submittedName>
        <fullName evidence="1">Uncharacterized protein</fullName>
    </submittedName>
</protein>
<evidence type="ECO:0000313" key="2">
    <source>
        <dbReference type="Proteomes" id="UP000194857"/>
    </source>
</evidence>
<gene>
    <name evidence="1" type="ORF">CAZ10_10400</name>
</gene>
<proteinExistence type="predicted"/>
<accession>A0A241XRV8</accession>
<dbReference type="AlphaFoldDB" id="A0A241XRV8"/>
<dbReference type="Proteomes" id="UP000194857">
    <property type="component" value="Unassembled WGS sequence"/>
</dbReference>
<name>A0A241XRV8_PSEAI</name>